<keyword evidence="2" id="KW-1185">Reference proteome</keyword>
<organism evidence="1 2">
    <name type="scientific">Caenorhabditis japonica</name>
    <dbReference type="NCBI Taxonomy" id="281687"/>
    <lineage>
        <taxon>Eukaryota</taxon>
        <taxon>Metazoa</taxon>
        <taxon>Ecdysozoa</taxon>
        <taxon>Nematoda</taxon>
        <taxon>Chromadorea</taxon>
        <taxon>Rhabditida</taxon>
        <taxon>Rhabditina</taxon>
        <taxon>Rhabditomorpha</taxon>
        <taxon>Rhabditoidea</taxon>
        <taxon>Rhabditidae</taxon>
        <taxon>Peloderinae</taxon>
        <taxon>Caenorhabditis</taxon>
    </lineage>
</organism>
<dbReference type="Proteomes" id="UP000005237">
    <property type="component" value="Unassembled WGS sequence"/>
</dbReference>
<reference evidence="1" key="2">
    <citation type="submission" date="2022-06" db="UniProtKB">
        <authorList>
            <consortium name="EnsemblMetazoa"/>
        </authorList>
    </citation>
    <scope>IDENTIFICATION</scope>
    <source>
        <strain evidence="1">DF5081</strain>
    </source>
</reference>
<reference evidence="2" key="1">
    <citation type="submission" date="2010-08" db="EMBL/GenBank/DDBJ databases">
        <authorList>
            <consortium name="Caenorhabditis japonica Sequencing Consortium"/>
            <person name="Wilson R.K."/>
        </authorList>
    </citation>
    <scope>NUCLEOTIDE SEQUENCE [LARGE SCALE GENOMIC DNA]</scope>
    <source>
        <strain evidence="2">DF5081</strain>
    </source>
</reference>
<proteinExistence type="predicted"/>
<accession>A0A8R1IBX9</accession>
<sequence>MRTLSSMGADTNGPPLSRAAGNSLLIIPLIYDSLIATSRHGVFDIYSTHPPQCRIKGSFNAHSWLFPESFSSSSSILAASILLTTIRVFDLLYSV</sequence>
<evidence type="ECO:0000313" key="1">
    <source>
        <dbReference type="EnsemblMetazoa" id="CJA21893.1"/>
    </source>
</evidence>
<evidence type="ECO:0000313" key="2">
    <source>
        <dbReference type="Proteomes" id="UP000005237"/>
    </source>
</evidence>
<name>A0A8R1IBX9_CAEJA</name>
<dbReference type="AlphaFoldDB" id="A0A8R1IBX9"/>
<dbReference type="EnsemblMetazoa" id="CJA21893.1">
    <property type="protein sequence ID" value="CJA21893.1"/>
    <property type="gene ID" value="WBGene00177465"/>
</dbReference>
<protein>
    <submittedName>
        <fullName evidence="1">Uncharacterized protein</fullName>
    </submittedName>
</protein>